<feature type="region of interest" description="Disordered" evidence="1">
    <location>
        <begin position="416"/>
        <end position="440"/>
    </location>
</feature>
<evidence type="ECO:0000313" key="3">
    <source>
        <dbReference type="Proteomes" id="UP001159405"/>
    </source>
</evidence>
<feature type="region of interest" description="Disordered" evidence="1">
    <location>
        <begin position="64"/>
        <end position="90"/>
    </location>
</feature>
<name>A0ABN8RFH0_9CNID</name>
<organism evidence="2 3">
    <name type="scientific">Porites lobata</name>
    <dbReference type="NCBI Taxonomy" id="104759"/>
    <lineage>
        <taxon>Eukaryota</taxon>
        <taxon>Metazoa</taxon>
        <taxon>Cnidaria</taxon>
        <taxon>Anthozoa</taxon>
        <taxon>Hexacorallia</taxon>
        <taxon>Scleractinia</taxon>
        <taxon>Fungiina</taxon>
        <taxon>Poritidae</taxon>
        <taxon>Porites</taxon>
    </lineage>
</organism>
<evidence type="ECO:0000256" key="1">
    <source>
        <dbReference type="SAM" id="MobiDB-lite"/>
    </source>
</evidence>
<protein>
    <submittedName>
        <fullName evidence="2">Uncharacterized protein</fullName>
    </submittedName>
</protein>
<accession>A0ABN8RFH0</accession>
<sequence>MMYSLHDITTVCPKLEPVDSDEGECNEVRNLNQRQEREVGAFAERFAINNNTIHVKESEYNSTAKGDKSLPVRTTTNGLAPYDNVSTTQSSNMFPEQLTVTNTTASHTAVSMDTSTPEIKIGNAFTVVPIYEINGHEGQYYPVSAAESVPDTQKSTQQIYSSNNIDSHKGTFLQQNGAAEGLSSYPSSIYGTVPYDYMASNSGLSPYQGLASYSGTHRALTPYEMGLQAKPCCQCSCHLQVSASSAHLPVYDLQSQRPSVIMVPSKVPGNLDGGIWGSNAKVDSDSSDDDEEGNEEKYFRVNIDGTTARFKLTREDWERIPINTFPSGGRLLSGDWTRIFLEKVKESNPWCSLRFKNNHVRSENSRKIHSAVFFRGGAECKRPECNVKVRFVIQKERGKYVDVSYVGNVCHSSQLGGGSVASDKKRKQVRRTRIPSNLPG</sequence>
<gene>
    <name evidence="2" type="ORF">PLOB_00020114</name>
</gene>
<feature type="compositionally biased region" description="Polar residues" evidence="1">
    <location>
        <begin position="72"/>
        <end position="90"/>
    </location>
</feature>
<dbReference type="Proteomes" id="UP001159405">
    <property type="component" value="Unassembled WGS sequence"/>
</dbReference>
<comment type="caution">
    <text evidence="2">The sequence shown here is derived from an EMBL/GenBank/DDBJ whole genome shotgun (WGS) entry which is preliminary data.</text>
</comment>
<feature type="compositionally biased region" description="Basic residues" evidence="1">
    <location>
        <begin position="424"/>
        <end position="433"/>
    </location>
</feature>
<reference evidence="2 3" key="1">
    <citation type="submission" date="2022-05" db="EMBL/GenBank/DDBJ databases">
        <authorList>
            <consortium name="Genoscope - CEA"/>
            <person name="William W."/>
        </authorList>
    </citation>
    <scope>NUCLEOTIDE SEQUENCE [LARGE SCALE GENOMIC DNA]</scope>
</reference>
<dbReference type="EMBL" id="CALNXK010000234">
    <property type="protein sequence ID" value="CAH3178031.1"/>
    <property type="molecule type" value="Genomic_DNA"/>
</dbReference>
<proteinExistence type="predicted"/>
<keyword evidence="3" id="KW-1185">Reference proteome</keyword>
<evidence type="ECO:0000313" key="2">
    <source>
        <dbReference type="EMBL" id="CAH3178031.1"/>
    </source>
</evidence>